<keyword evidence="1" id="KW-1071">Ligand-gated ion channel</keyword>
<keyword evidence="3" id="KW-0812">Transmembrane</keyword>
<evidence type="ECO:0000313" key="5">
    <source>
        <dbReference type="EMBL" id="RXI08255.1"/>
    </source>
</evidence>
<dbReference type="PANTHER" id="PTHR45651:SF68">
    <property type="entry name" value="ION TRANSPORT DOMAIN-CONTAINING PROTEIN"/>
    <property type="match status" value="1"/>
</dbReference>
<feature type="domain" description="Cyclic nucleotide-binding" evidence="4">
    <location>
        <begin position="621"/>
        <end position="699"/>
    </location>
</feature>
<comment type="caution">
    <text evidence="5">The sequence shown here is derived from an EMBL/GenBank/DDBJ whole genome shotgun (WGS) entry which is preliminary data.</text>
</comment>
<feature type="transmembrane region" description="Helical" evidence="3">
    <location>
        <begin position="149"/>
        <end position="176"/>
    </location>
</feature>
<dbReference type="Gene3D" id="2.60.120.10">
    <property type="entry name" value="Jelly Rolls"/>
    <property type="match status" value="2"/>
</dbReference>
<evidence type="ECO:0000256" key="1">
    <source>
        <dbReference type="ARBA" id="ARBA00023286"/>
    </source>
</evidence>
<dbReference type="SUPFAM" id="SSF51206">
    <property type="entry name" value="cAMP-binding domain-like"/>
    <property type="match status" value="2"/>
</dbReference>
<dbReference type="SMART" id="SM00100">
    <property type="entry name" value="cNMP"/>
    <property type="match status" value="2"/>
</dbReference>
<reference evidence="5 6" key="1">
    <citation type="submission" date="2018-10" db="EMBL/GenBank/DDBJ databases">
        <title>A high-quality apple genome assembly.</title>
        <authorList>
            <person name="Hu J."/>
        </authorList>
    </citation>
    <scope>NUCLEOTIDE SEQUENCE [LARGE SCALE GENOMIC DNA]</scope>
    <source>
        <strain evidence="6">cv. HFTH1</strain>
        <tissue evidence="5">Young leaf</tissue>
    </source>
</reference>
<accession>A0A498KRA6</accession>
<feature type="transmembrane region" description="Helical" evidence="3">
    <location>
        <begin position="48"/>
        <end position="69"/>
    </location>
</feature>
<organism evidence="5 6">
    <name type="scientific">Malus domestica</name>
    <name type="common">Apple</name>
    <name type="synonym">Pyrus malus</name>
    <dbReference type="NCBI Taxonomy" id="3750"/>
    <lineage>
        <taxon>Eukaryota</taxon>
        <taxon>Viridiplantae</taxon>
        <taxon>Streptophyta</taxon>
        <taxon>Embryophyta</taxon>
        <taxon>Tracheophyta</taxon>
        <taxon>Spermatophyta</taxon>
        <taxon>Magnoliopsida</taxon>
        <taxon>eudicotyledons</taxon>
        <taxon>Gunneridae</taxon>
        <taxon>Pentapetalae</taxon>
        <taxon>rosids</taxon>
        <taxon>fabids</taxon>
        <taxon>Rosales</taxon>
        <taxon>Rosaceae</taxon>
        <taxon>Amygdaloideae</taxon>
        <taxon>Maleae</taxon>
        <taxon>Malus</taxon>
    </lineage>
</organism>
<proteinExistence type="predicted"/>
<dbReference type="InterPro" id="IPR014710">
    <property type="entry name" value="RmlC-like_jellyroll"/>
</dbReference>
<dbReference type="Gene3D" id="1.10.287.70">
    <property type="match status" value="1"/>
</dbReference>
<dbReference type="Proteomes" id="UP000290289">
    <property type="component" value="Chromosome 1"/>
</dbReference>
<dbReference type="CDD" id="cd00038">
    <property type="entry name" value="CAP_ED"/>
    <property type="match status" value="2"/>
</dbReference>
<name>A0A498KRA6_MALDO</name>
<feature type="transmembrane region" description="Helical" evidence="3">
    <location>
        <begin position="217"/>
        <end position="242"/>
    </location>
</feature>
<dbReference type="SUPFAM" id="SSF81324">
    <property type="entry name" value="Voltage-gated potassium channels"/>
    <property type="match status" value="1"/>
</dbReference>
<keyword evidence="2" id="KW-0407">Ion channel</keyword>
<evidence type="ECO:0000256" key="2">
    <source>
        <dbReference type="ARBA" id="ARBA00023303"/>
    </source>
</evidence>
<dbReference type="EMBL" id="RDQH01000327">
    <property type="protein sequence ID" value="RXI08255.1"/>
    <property type="molecule type" value="Genomic_DNA"/>
</dbReference>
<keyword evidence="1" id="KW-0406">Ion transport</keyword>
<dbReference type="PANTHER" id="PTHR45651">
    <property type="entry name" value="CYCLIC NUCLEOTIDE-GATED ION CHANNEL 15-RELATED-RELATED"/>
    <property type="match status" value="1"/>
</dbReference>
<dbReference type="InterPro" id="IPR000595">
    <property type="entry name" value="cNMP-bd_dom"/>
</dbReference>
<protein>
    <recommendedName>
        <fullName evidence="4">Cyclic nucleotide-binding domain-containing protein</fullName>
    </recommendedName>
</protein>
<gene>
    <name evidence="5" type="ORF">DVH24_022399</name>
</gene>
<keyword evidence="3" id="KW-1133">Transmembrane helix</keyword>
<dbReference type="GO" id="GO:0034220">
    <property type="term" value="P:monoatomic ion transmembrane transport"/>
    <property type="evidence" value="ECO:0007669"/>
    <property type="project" value="UniProtKB-KW"/>
</dbReference>
<evidence type="ECO:0000256" key="3">
    <source>
        <dbReference type="SAM" id="Phobius"/>
    </source>
</evidence>
<dbReference type="Pfam" id="PF00027">
    <property type="entry name" value="cNMP_binding"/>
    <property type="match status" value="1"/>
</dbReference>
<dbReference type="AlphaFoldDB" id="A0A498KRA6"/>
<sequence length="748" mass="85840">MSEIYLLAAIRTRKDGERSKSMCSSDLTLIKKICNVHEGSHLLVWNRIFVISCVFAVSLDPFFFYVVIIDQDNKCLQMDKTLSIVVCLMRSLTDVIFLVHFICEICDHIQSSKRNTVKKGPSSEVRQTGGSSDKKSKIRKLIEKMAQKMSWLSVSIVIDFFSFIPLPQLLVVMFYTMKGSGFVEHKKVLNVCLLCQYFPRIYLIYLSAKEFKMTNGIWIKGLFNLFLYILASHILGGFWYFFSIQRELSCWHKACENYIIDLRGCVNTFYCDSQSTTARNITFLNERCPLDTPDGVLSPINFGIFLDSLKNQNTEHIKFGKKFFYSFWWGLRNLSNFGTNLTTSTYVWENLFAILISVVGLLLFLYLIGNVQMEATKKEEMRQKIKMKRLDVDTWMSRNELPEEIKKEILSSIKQTLKQKTLKQHIDADLHSFLFFILPGKTRTSLKRCLCMKTLKKVKMLQGMDDKVLTLMCDYLKPVTYIENSNIFRMGDPFDCVLIIMEGTVWTYASSDSQAGRGISSMGTKPLRKGDFYGEELFDWAPGSFTELPVSSKHVKTRVKVDAFLLTAHDLDSVVSKYRLQWKEGKKGTPDEKVVAVSTIATAYRDYRHHRRLQAITKVKKLQGMDDKVLTSICNYLKPVTYNENSFVFRMGDPVDCILFIIEGTVWTYASSDSQDGQGISSMATKTLGKGDFYGEELLDCASDSFTELPVSSKYVVCQTKVEAFVLMANDLKTVVSKYPLQWEKNEK</sequence>
<dbReference type="GO" id="GO:0016020">
    <property type="term" value="C:membrane"/>
    <property type="evidence" value="ECO:0007669"/>
    <property type="project" value="UniProtKB-SubCell"/>
</dbReference>
<dbReference type="InterPro" id="IPR018490">
    <property type="entry name" value="cNMP-bd_dom_sf"/>
</dbReference>
<feature type="transmembrane region" description="Helical" evidence="3">
    <location>
        <begin position="351"/>
        <end position="368"/>
    </location>
</feature>
<dbReference type="PROSITE" id="PS50042">
    <property type="entry name" value="CNMP_BINDING_3"/>
    <property type="match status" value="2"/>
</dbReference>
<evidence type="ECO:0000259" key="4">
    <source>
        <dbReference type="PROSITE" id="PS50042"/>
    </source>
</evidence>
<keyword evidence="6" id="KW-1185">Reference proteome</keyword>
<evidence type="ECO:0000313" key="6">
    <source>
        <dbReference type="Proteomes" id="UP000290289"/>
    </source>
</evidence>
<keyword evidence="1" id="KW-0813">Transport</keyword>
<feature type="domain" description="Cyclic nucleotide-binding" evidence="4">
    <location>
        <begin position="460"/>
        <end position="535"/>
    </location>
</feature>
<keyword evidence="3" id="KW-0472">Membrane</keyword>